<dbReference type="Gene3D" id="2.170.120.30">
    <property type="match status" value="1"/>
</dbReference>
<dbReference type="Proteomes" id="UP000298615">
    <property type="component" value="Chromosome"/>
</dbReference>
<dbReference type="PANTHER" id="PTHR37804:SF1">
    <property type="entry name" value="CDAA REGULATORY PROTEIN CDAR"/>
    <property type="match status" value="1"/>
</dbReference>
<dbReference type="InterPro" id="IPR012505">
    <property type="entry name" value="YbbR"/>
</dbReference>
<evidence type="ECO:0000313" key="2">
    <source>
        <dbReference type="Proteomes" id="UP000298615"/>
    </source>
</evidence>
<dbReference type="KEGG" id="vao:FA707_07500"/>
<organism evidence="1 2">
    <name type="scientific">Vagococcus zengguangii</name>
    <dbReference type="NCBI Taxonomy" id="2571750"/>
    <lineage>
        <taxon>Bacteria</taxon>
        <taxon>Bacillati</taxon>
        <taxon>Bacillota</taxon>
        <taxon>Bacilli</taxon>
        <taxon>Lactobacillales</taxon>
        <taxon>Enterococcaceae</taxon>
        <taxon>Vagococcus</taxon>
    </lineage>
</organism>
<keyword evidence="2" id="KW-1185">Reference proteome</keyword>
<accession>A0A4D7CWT8</accession>
<dbReference type="RefSeq" id="WP_136953639.1">
    <property type="nucleotide sequence ID" value="NZ_CP039712.1"/>
</dbReference>
<dbReference type="InterPro" id="IPR053154">
    <property type="entry name" value="c-di-AMP_regulator"/>
</dbReference>
<sequence>MKDFTSSKWFMVLVSFGLALLLFFNANSNSTFFNNDSGSSNQPNFSVIAEEVPVSVKYDANEYFISDFKEKMSVVLKSSNRILLDTELNSETRHFVLEADLSGYKEGKHKVDIKVLNLPSGVTATLESPQISFDLEKRVSQSFNVHPKLNDNLFKNGYTLEGINLSPSQVTVTTGEKTMKNIDDVIVSVEQDKEIVSDFEKEYDVYAIDKEGNILTAIVDPAKVNVRIDVSTPSKSVPVKIKQSGKIPEGIKEYTFTSPVQNVEIIGSRDVIDEIEAVEVLVDTSTIKETKTGDYKIEKINNVTTNPETISVTITPKLVEKPKK</sequence>
<proteinExistence type="predicted"/>
<name>A0A4D7CWT8_9ENTE</name>
<protein>
    <submittedName>
        <fullName evidence="1">Uncharacterized protein</fullName>
    </submittedName>
</protein>
<dbReference type="OrthoDB" id="2960905at2"/>
<reference evidence="1 2" key="1">
    <citation type="submission" date="2019-04" db="EMBL/GenBank/DDBJ databases">
        <title>Vagococcus sp. nov., isolated from faeces of yaks (Bos grunniens).</title>
        <authorList>
            <person name="Ge Y."/>
        </authorList>
    </citation>
    <scope>NUCLEOTIDE SEQUENCE [LARGE SCALE GENOMIC DNA]</scope>
    <source>
        <strain evidence="1 2">MN-17</strain>
    </source>
</reference>
<dbReference type="Pfam" id="PF07949">
    <property type="entry name" value="YbbR"/>
    <property type="match status" value="2"/>
</dbReference>
<evidence type="ECO:0000313" key="1">
    <source>
        <dbReference type="EMBL" id="QCI86817.1"/>
    </source>
</evidence>
<gene>
    <name evidence="1" type="ORF">FA707_07500</name>
</gene>
<dbReference type="EMBL" id="CP039712">
    <property type="protein sequence ID" value="QCI86817.1"/>
    <property type="molecule type" value="Genomic_DNA"/>
</dbReference>
<dbReference type="AlphaFoldDB" id="A0A4D7CWT8"/>
<dbReference type="Gene3D" id="2.170.120.40">
    <property type="entry name" value="YbbR-like domain"/>
    <property type="match status" value="2"/>
</dbReference>
<dbReference type="PANTHER" id="PTHR37804">
    <property type="entry name" value="CDAA REGULATORY PROTEIN CDAR"/>
    <property type="match status" value="1"/>
</dbReference>